<evidence type="ECO:0000313" key="2">
    <source>
        <dbReference type="EMBL" id="PTR00968.1"/>
    </source>
</evidence>
<feature type="transmembrane region" description="Helical" evidence="1">
    <location>
        <begin position="6"/>
        <end position="25"/>
    </location>
</feature>
<keyword evidence="3" id="KW-1185">Reference proteome</keyword>
<evidence type="ECO:0000256" key="1">
    <source>
        <dbReference type="SAM" id="Phobius"/>
    </source>
</evidence>
<keyword evidence="1" id="KW-0472">Membrane</keyword>
<dbReference type="RefSeq" id="WP_107826400.1">
    <property type="nucleotide sequence ID" value="NZ_CP160205.1"/>
</dbReference>
<comment type="caution">
    <text evidence="2">The sequence shown here is derived from an EMBL/GenBank/DDBJ whole genome shotgun (WGS) entry which is preliminary data.</text>
</comment>
<sequence>MRKLKIVLGVLVVAVMTGAFIYANMRTISYNKKIQDEVIAGVVTKLEGAPGNYKISYTALQKDGKPGVSAISAATFNIDKEVSAGDSLSKASKSANLSVYKKKDGVWQLYKTFKAE</sequence>
<evidence type="ECO:0000313" key="3">
    <source>
        <dbReference type="Proteomes" id="UP000244168"/>
    </source>
</evidence>
<gene>
    <name evidence="2" type="ORF">C8P68_101198</name>
</gene>
<dbReference type="EMBL" id="QAOQ01000001">
    <property type="protein sequence ID" value="PTR00968.1"/>
    <property type="molecule type" value="Genomic_DNA"/>
</dbReference>
<name>A0A2T5JEV8_9SPHI</name>
<proteinExistence type="predicted"/>
<keyword evidence="1" id="KW-0812">Transmembrane</keyword>
<keyword evidence="1" id="KW-1133">Transmembrane helix</keyword>
<dbReference type="AlphaFoldDB" id="A0A2T5JEV8"/>
<protein>
    <submittedName>
        <fullName evidence="2">Uncharacterized protein</fullName>
    </submittedName>
</protein>
<organism evidence="2 3">
    <name type="scientific">Mucilaginibacter yixingensis</name>
    <dbReference type="NCBI Taxonomy" id="1295612"/>
    <lineage>
        <taxon>Bacteria</taxon>
        <taxon>Pseudomonadati</taxon>
        <taxon>Bacteroidota</taxon>
        <taxon>Sphingobacteriia</taxon>
        <taxon>Sphingobacteriales</taxon>
        <taxon>Sphingobacteriaceae</taxon>
        <taxon>Mucilaginibacter</taxon>
    </lineage>
</organism>
<reference evidence="2 3" key="1">
    <citation type="submission" date="2018-04" db="EMBL/GenBank/DDBJ databases">
        <title>Genomic Encyclopedia of Archaeal and Bacterial Type Strains, Phase II (KMG-II): from individual species to whole genera.</title>
        <authorList>
            <person name="Goeker M."/>
        </authorList>
    </citation>
    <scope>NUCLEOTIDE SEQUENCE [LARGE SCALE GENOMIC DNA]</scope>
    <source>
        <strain evidence="2 3">DSM 26809</strain>
    </source>
</reference>
<accession>A0A2T5JEV8</accession>
<dbReference type="Proteomes" id="UP000244168">
    <property type="component" value="Unassembled WGS sequence"/>
</dbReference>